<dbReference type="InterPro" id="IPR016181">
    <property type="entry name" value="Acyl_CoA_acyltransferase"/>
</dbReference>
<dbReference type="PANTHER" id="PTHR43877:SF2">
    <property type="entry name" value="AMINOALKYLPHOSPHONATE N-ACETYLTRANSFERASE-RELATED"/>
    <property type="match status" value="1"/>
</dbReference>
<evidence type="ECO:0000256" key="2">
    <source>
        <dbReference type="ARBA" id="ARBA00023315"/>
    </source>
</evidence>
<sequence>MKTITFIREMKKSDLTAVKHIVDNNQMFPSEYLDEMTSGYFNKKSEELWFVVQADDQLLAVAFCAPERMTAGTWNLLLIAVLKTHQGQGIGAQLMAFVEAKLRSLTARVLLVETSGMPEYQLTRAFYPQCGYQQVAVIPEFYDIGDDKVVFWKSLTK</sequence>
<evidence type="ECO:0000259" key="3">
    <source>
        <dbReference type="PROSITE" id="PS51186"/>
    </source>
</evidence>
<dbReference type="Proteomes" id="UP000276260">
    <property type="component" value="Unassembled WGS sequence"/>
</dbReference>
<dbReference type="InterPro" id="IPR000182">
    <property type="entry name" value="GNAT_dom"/>
</dbReference>
<dbReference type="CDD" id="cd04301">
    <property type="entry name" value="NAT_SF"/>
    <property type="match status" value="1"/>
</dbReference>
<dbReference type="PROSITE" id="PS51186">
    <property type="entry name" value="GNAT"/>
    <property type="match status" value="1"/>
</dbReference>
<name>A0A3P3QJH2_9GAMM</name>
<organism evidence="4 5">
    <name type="scientific">Rheinheimera mesophila</name>
    <dbReference type="NCBI Taxonomy" id="1547515"/>
    <lineage>
        <taxon>Bacteria</taxon>
        <taxon>Pseudomonadati</taxon>
        <taxon>Pseudomonadota</taxon>
        <taxon>Gammaproteobacteria</taxon>
        <taxon>Chromatiales</taxon>
        <taxon>Chromatiaceae</taxon>
        <taxon>Rheinheimera</taxon>
    </lineage>
</organism>
<dbReference type="InterPro" id="IPR050832">
    <property type="entry name" value="Bact_Acetyltransf"/>
</dbReference>
<dbReference type="OrthoDB" id="9813917at2"/>
<dbReference type="SUPFAM" id="SSF55729">
    <property type="entry name" value="Acyl-CoA N-acyltransferases (Nat)"/>
    <property type="match status" value="1"/>
</dbReference>
<dbReference type="Gene3D" id="3.40.630.30">
    <property type="match status" value="1"/>
</dbReference>
<feature type="domain" description="N-acetyltransferase" evidence="3">
    <location>
        <begin position="5"/>
        <end position="156"/>
    </location>
</feature>
<comment type="caution">
    <text evidence="4">The sequence shown here is derived from an EMBL/GenBank/DDBJ whole genome shotgun (WGS) entry which is preliminary data.</text>
</comment>
<evidence type="ECO:0000313" key="5">
    <source>
        <dbReference type="Proteomes" id="UP000276260"/>
    </source>
</evidence>
<accession>A0A3P3QJH2</accession>
<dbReference type="GO" id="GO:0016747">
    <property type="term" value="F:acyltransferase activity, transferring groups other than amino-acyl groups"/>
    <property type="evidence" value="ECO:0007669"/>
    <property type="project" value="InterPro"/>
</dbReference>
<evidence type="ECO:0000256" key="1">
    <source>
        <dbReference type="ARBA" id="ARBA00022679"/>
    </source>
</evidence>
<dbReference type="Pfam" id="PF13508">
    <property type="entry name" value="Acetyltransf_7"/>
    <property type="match status" value="1"/>
</dbReference>
<dbReference type="EMBL" id="RRCF01000002">
    <property type="protein sequence ID" value="RRJ21324.1"/>
    <property type="molecule type" value="Genomic_DNA"/>
</dbReference>
<protein>
    <submittedName>
        <fullName evidence="4">GNAT family N-acetyltransferase</fullName>
    </submittedName>
</protein>
<dbReference type="RefSeq" id="WP_125060862.1">
    <property type="nucleotide sequence ID" value="NZ_LAVS01000007.1"/>
</dbReference>
<keyword evidence="1 4" id="KW-0808">Transferase</keyword>
<dbReference type="PANTHER" id="PTHR43877">
    <property type="entry name" value="AMINOALKYLPHOSPHONATE N-ACETYLTRANSFERASE-RELATED-RELATED"/>
    <property type="match status" value="1"/>
</dbReference>
<evidence type="ECO:0000313" key="4">
    <source>
        <dbReference type="EMBL" id="RRJ21324.1"/>
    </source>
</evidence>
<reference evidence="4 5" key="1">
    <citation type="submission" date="2018-11" db="EMBL/GenBank/DDBJ databases">
        <title>Draft genome analysis of Rheinheimera mesophila isolated from an industrial waste site.</title>
        <authorList>
            <person name="Yu Q."/>
            <person name="Qi Y."/>
            <person name="Zhang H."/>
            <person name="Lu Y."/>
            <person name="Pu J."/>
        </authorList>
    </citation>
    <scope>NUCLEOTIDE SEQUENCE [LARGE SCALE GENOMIC DNA]</scope>
    <source>
        <strain evidence="4 5">IITR13</strain>
    </source>
</reference>
<dbReference type="AlphaFoldDB" id="A0A3P3QJH2"/>
<keyword evidence="2" id="KW-0012">Acyltransferase</keyword>
<proteinExistence type="predicted"/>
<gene>
    <name evidence="4" type="ORF">EIK76_10635</name>
</gene>
<keyword evidence="5" id="KW-1185">Reference proteome</keyword>